<dbReference type="EMBL" id="BLXT01003182">
    <property type="protein sequence ID" value="GFO00966.1"/>
    <property type="molecule type" value="Genomic_DNA"/>
</dbReference>
<organism evidence="1 2">
    <name type="scientific">Plakobranchus ocellatus</name>
    <dbReference type="NCBI Taxonomy" id="259542"/>
    <lineage>
        <taxon>Eukaryota</taxon>
        <taxon>Metazoa</taxon>
        <taxon>Spiralia</taxon>
        <taxon>Lophotrochozoa</taxon>
        <taxon>Mollusca</taxon>
        <taxon>Gastropoda</taxon>
        <taxon>Heterobranchia</taxon>
        <taxon>Euthyneura</taxon>
        <taxon>Panpulmonata</taxon>
        <taxon>Sacoglossa</taxon>
        <taxon>Placobranchoidea</taxon>
        <taxon>Plakobranchidae</taxon>
        <taxon>Plakobranchus</taxon>
    </lineage>
</organism>
<sequence>MGLVSRNPSPYQISLAHIINHSSLHTNLVVTGKRQSDMYRYIGGRSHELHTGDAGHRDINAESYTDYLVIFFKVKLPDKPKRLPQGTKVRNSKLKASDIKKKSFSITLKSCLETAMIKQYGIYFVRRRATLRRVHVASNHKA</sequence>
<gene>
    <name evidence="1" type="ORF">PoB_002747100</name>
</gene>
<evidence type="ECO:0000313" key="2">
    <source>
        <dbReference type="Proteomes" id="UP000735302"/>
    </source>
</evidence>
<comment type="caution">
    <text evidence="1">The sequence shown here is derived from an EMBL/GenBank/DDBJ whole genome shotgun (WGS) entry which is preliminary data.</text>
</comment>
<protein>
    <submittedName>
        <fullName evidence="1">Uncharacterized protein</fullName>
    </submittedName>
</protein>
<dbReference type="Proteomes" id="UP000735302">
    <property type="component" value="Unassembled WGS sequence"/>
</dbReference>
<dbReference type="AlphaFoldDB" id="A0AAV3ZYH3"/>
<reference evidence="1 2" key="1">
    <citation type="journal article" date="2021" name="Elife">
        <title>Chloroplast acquisition without the gene transfer in kleptoplastic sea slugs, Plakobranchus ocellatus.</title>
        <authorList>
            <person name="Maeda T."/>
            <person name="Takahashi S."/>
            <person name="Yoshida T."/>
            <person name="Shimamura S."/>
            <person name="Takaki Y."/>
            <person name="Nagai Y."/>
            <person name="Toyoda A."/>
            <person name="Suzuki Y."/>
            <person name="Arimoto A."/>
            <person name="Ishii H."/>
            <person name="Satoh N."/>
            <person name="Nishiyama T."/>
            <person name="Hasebe M."/>
            <person name="Maruyama T."/>
            <person name="Minagawa J."/>
            <person name="Obokata J."/>
            <person name="Shigenobu S."/>
        </authorList>
    </citation>
    <scope>NUCLEOTIDE SEQUENCE [LARGE SCALE GENOMIC DNA]</scope>
</reference>
<accession>A0AAV3ZYH3</accession>
<evidence type="ECO:0000313" key="1">
    <source>
        <dbReference type="EMBL" id="GFO00966.1"/>
    </source>
</evidence>
<keyword evidence="2" id="KW-1185">Reference proteome</keyword>
<proteinExistence type="predicted"/>
<name>A0AAV3ZYH3_9GAST</name>